<keyword evidence="3 8" id="KW-0597">Phosphoprotein</keyword>
<feature type="modified residue" description="4-aspartylphosphate" evidence="8">
    <location>
        <position position="52"/>
    </location>
</feature>
<evidence type="ECO:0000256" key="2">
    <source>
        <dbReference type="ARBA" id="ARBA00022490"/>
    </source>
</evidence>
<sequence length="227" mass="24907">MPKVLLIDDDIELTTLLSEYLVEEGFDVETSTDARVGISGAADQSVDIIVLDVMMPRMNGIDALQRIRRLGNVPVLMLTAKGDNIDRISGLNLGADDYVAKPCSPGELVARIRAILRRAGGRLDEQDILRVGDLILNSAGRAAQWQGKPLELTGAEYNILDVLARNAGQLVPKQEISRRAFGRPLTPFDRRIDVHISSVRQKLGVRADGTSWIRAIRGQGYQLVQAL</sequence>
<dbReference type="SUPFAM" id="SSF52172">
    <property type="entry name" value="CheY-like"/>
    <property type="match status" value="1"/>
</dbReference>
<dbReference type="InterPro" id="IPR001789">
    <property type="entry name" value="Sig_transdc_resp-reg_receiver"/>
</dbReference>
<dbReference type="RefSeq" id="WP_142831667.1">
    <property type="nucleotide sequence ID" value="NZ_CP117268.1"/>
</dbReference>
<dbReference type="Pfam" id="PF00486">
    <property type="entry name" value="Trans_reg_C"/>
    <property type="match status" value="1"/>
</dbReference>
<feature type="DNA-binding region" description="OmpR/PhoB-type" evidence="9">
    <location>
        <begin position="126"/>
        <end position="225"/>
    </location>
</feature>
<dbReference type="InterPro" id="IPR001867">
    <property type="entry name" value="OmpR/PhoB-type_DNA-bd"/>
</dbReference>
<keyword evidence="2" id="KW-0963">Cytoplasm</keyword>
<evidence type="ECO:0000256" key="6">
    <source>
        <dbReference type="ARBA" id="ARBA00023125"/>
    </source>
</evidence>
<evidence type="ECO:0000259" key="11">
    <source>
        <dbReference type="PROSITE" id="PS51755"/>
    </source>
</evidence>
<dbReference type="CDD" id="cd00383">
    <property type="entry name" value="trans_reg_C"/>
    <property type="match status" value="1"/>
</dbReference>
<reference evidence="12 13" key="1">
    <citation type="journal article" date="2019" name="Phytopathology">
        <title>A Novel Group of Rhizobium tumorigenes-Like Agrobacteria Associated with Crown Gall Disease of Rhododendron and Blueberry.</title>
        <authorList>
            <person name="Kuzmanovic N."/>
            <person name="Behrens P."/>
            <person name="Idczak E."/>
            <person name="Wagner S."/>
            <person name="Gotz M."/>
            <person name="Sproer C."/>
            <person name="Bunk B."/>
            <person name="Overmann J."/>
            <person name="Smalla K."/>
        </authorList>
    </citation>
    <scope>NUCLEOTIDE SEQUENCE [LARGE SCALE GENOMIC DNA]</scope>
    <source>
        <strain evidence="13">rho-6.2</strain>
    </source>
</reference>
<proteinExistence type="predicted"/>
<dbReference type="EMBL" id="CP117268">
    <property type="protein sequence ID" value="WFS25711.1"/>
    <property type="molecule type" value="Genomic_DNA"/>
</dbReference>
<dbReference type="InterPro" id="IPR036388">
    <property type="entry name" value="WH-like_DNA-bd_sf"/>
</dbReference>
<accession>A0ABY8IPQ1</accession>
<dbReference type="PANTHER" id="PTHR48111">
    <property type="entry name" value="REGULATOR OF RPOS"/>
    <property type="match status" value="1"/>
</dbReference>
<dbReference type="Gene3D" id="1.10.10.10">
    <property type="entry name" value="Winged helix-like DNA-binding domain superfamily/Winged helix DNA-binding domain"/>
    <property type="match status" value="1"/>
</dbReference>
<keyword evidence="13" id="KW-1185">Reference proteome</keyword>
<organism evidence="12 13">
    <name type="scientific">Rhizobium rhododendri</name>
    <dbReference type="NCBI Taxonomy" id="2506430"/>
    <lineage>
        <taxon>Bacteria</taxon>
        <taxon>Pseudomonadati</taxon>
        <taxon>Pseudomonadota</taxon>
        <taxon>Alphaproteobacteria</taxon>
        <taxon>Hyphomicrobiales</taxon>
        <taxon>Rhizobiaceae</taxon>
        <taxon>Rhizobium/Agrobacterium group</taxon>
        <taxon>Rhizobium</taxon>
    </lineage>
</organism>
<dbReference type="InterPro" id="IPR039420">
    <property type="entry name" value="WalR-like"/>
</dbReference>
<evidence type="ECO:0000256" key="7">
    <source>
        <dbReference type="ARBA" id="ARBA00023163"/>
    </source>
</evidence>
<dbReference type="PROSITE" id="PS50110">
    <property type="entry name" value="RESPONSE_REGULATORY"/>
    <property type="match status" value="1"/>
</dbReference>
<protein>
    <submittedName>
        <fullName evidence="12">Response regulator transcription factor</fullName>
    </submittedName>
</protein>
<reference evidence="12 13" key="2">
    <citation type="journal article" date="2023" name="MicrobiologyOpen">
        <title>Genomics of the tumorigenes clade of the family Rhizobiaceae and description of Rhizobium rhododendri sp. nov.</title>
        <authorList>
            <person name="Kuzmanovic N."/>
            <person name="diCenzo G.C."/>
            <person name="Bunk B."/>
            <person name="Sproeer C."/>
            <person name="Fruehling A."/>
            <person name="Neumann-Schaal M."/>
            <person name="Overmann J."/>
            <person name="Smalla K."/>
        </authorList>
    </citation>
    <scope>NUCLEOTIDE SEQUENCE [LARGE SCALE GENOMIC DNA]</scope>
    <source>
        <strain evidence="13">rho-6.2</strain>
        <plasmid evidence="12 13">unnamed1</plasmid>
    </source>
</reference>
<geneLocation type="plasmid" evidence="12 13">
    <name>unnamed1</name>
</geneLocation>
<evidence type="ECO:0000256" key="5">
    <source>
        <dbReference type="ARBA" id="ARBA00023015"/>
    </source>
</evidence>
<name>A0ABY8IPQ1_9HYPH</name>
<evidence type="ECO:0000313" key="13">
    <source>
        <dbReference type="Proteomes" id="UP000318939"/>
    </source>
</evidence>
<dbReference type="Pfam" id="PF00072">
    <property type="entry name" value="Response_reg"/>
    <property type="match status" value="1"/>
</dbReference>
<dbReference type="Gene3D" id="3.40.50.2300">
    <property type="match status" value="1"/>
</dbReference>
<keyword evidence="12" id="KW-0614">Plasmid</keyword>
<evidence type="ECO:0000256" key="3">
    <source>
        <dbReference type="ARBA" id="ARBA00022553"/>
    </source>
</evidence>
<keyword evidence="6 9" id="KW-0238">DNA-binding</keyword>
<keyword evidence="7" id="KW-0804">Transcription</keyword>
<dbReference type="PROSITE" id="PS51755">
    <property type="entry name" value="OMPR_PHOB"/>
    <property type="match status" value="1"/>
</dbReference>
<dbReference type="InterPro" id="IPR011006">
    <property type="entry name" value="CheY-like_superfamily"/>
</dbReference>
<gene>
    <name evidence="12" type="ORF">PR018_19240</name>
</gene>
<evidence type="ECO:0000313" key="12">
    <source>
        <dbReference type="EMBL" id="WFS25711.1"/>
    </source>
</evidence>
<evidence type="ECO:0000256" key="4">
    <source>
        <dbReference type="ARBA" id="ARBA00023012"/>
    </source>
</evidence>
<keyword evidence="5" id="KW-0805">Transcription regulation</keyword>
<feature type="domain" description="OmpR/PhoB-type" evidence="11">
    <location>
        <begin position="126"/>
        <end position="225"/>
    </location>
</feature>
<dbReference type="Proteomes" id="UP000318939">
    <property type="component" value="Plasmid unnamed1"/>
</dbReference>
<dbReference type="PANTHER" id="PTHR48111:SF39">
    <property type="entry name" value="TRANSCRIPTIONAL REGULATORY PROTEIN CPXR"/>
    <property type="match status" value="1"/>
</dbReference>
<evidence type="ECO:0000259" key="10">
    <source>
        <dbReference type="PROSITE" id="PS50110"/>
    </source>
</evidence>
<dbReference type="Gene3D" id="6.10.250.690">
    <property type="match status" value="1"/>
</dbReference>
<keyword evidence="4" id="KW-0902">Two-component regulatory system</keyword>
<evidence type="ECO:0000256" key="8">
    <source>
        <dbReference type="PROSITE-ProRule" id="PRU00169"/>
    </source>
</evidence>
<feature type="domain" description="Response regulatory" evidence="10">
    <location>
        <begin position="3"/>
        <end position="116"/>
    </location>
</feature>
<dbReference type="SMART" id="SM00448">
    <property type="entry name" value="REC"/>
    <property type="match status" value="1"/>
</dbReference>
<comment type="subcellular location">
    <subcellularLocation>
        <location evidence="1">Cytoplasm</location>
    </subcellularLocation>
</comment>
<dbReference type="SMART" id="SM00862">
    <property type="entry name" value="Trans_reg_C"/>
    <property type="match status" value="1"/>
</dbReference>
<evidence type="ECO:0000256" key="1">
    <source>
        <dbReference type="ARBA" id="ARBA00004496"/>
    </source>
</evidence>
<evidence type="ECO:0000256" key="9">
    <source>
        <dbReference type="PROSITE-ProRule" id="PRU01091"/>
    </source>
</evidence>